<dbReference type="PANTHER" id="PTHR42852">
    <property type="entry name" value="THIOL:DISULFIDE INTERCHANGE PROTEIN DSBE"/>
    <property type="match status" value="1"/>
</dbReference>
<dbReference type="InterPro" id="IPR050553">
    <property type="entry name" value="Thioredoxin_ResA/DsbE_sf"/>
</dbReference>
<protein>
    <submittedName>
        <fullName evidence="8">Thiol-disulfide oxidoreductase ResA</fullName>
    </submittedName>
</protein>
<evidence type="ECO:0000256" key="3">
    <source>
        <dbReference type="ARBA" id="ARBA00022968"/>
    </source>
</evidence>
<feature type="transmembrane region" description="Helical" evidence="6">
    <location>
        <begin position="9"/>
        <end position="28"/>
    </location>
</feature>
<evidence type="ECO:0000256" key="6">
    <source>
        <dbReference type="SAM" id="Phobius"/>
    </source>
</evidence>
<evidence type="ECO:0000256" key="2">
    <source>
        <dbReference type="ARBA" id="ARBA00022748"/>
    </source>
</evidence>
<evidence type="ECO:0000256" key="4">
    <source>
        <dbReference type="ARBA" id="ARBA00023157"/>
    </source>
</evidence>
<feature type="domain" description="Thioredoxin" evidence="7">
    <location>
        <begin position="39"/>
        <end position="179"/>
    </location>
</feature>
<organism evidence="8 9">
    <name type="scientific">Heyndrickxia acidicola</name>
    <dbReference type="NCBI Taxonomy" id="209389"/>
    <lineage>
        <taxon>Bacteria</taxon>
        <taxon>Bacillati</taxon>
        <taxon>Bacillota</taxon>
        <taxon>Bacilli</taxon>
        <taxon>Bacillales</taxon>
        <taxon>Bacillaceae</taxon>
        <taxon>Heyndrickxia</taxon>
    </lineage>
</organism>
<dbReference type="InterPro" id="IPR000866">
    <property type="entry name" value="AhpC/TSA"/>
</dbReference>
<keyword evidence="6" id="KW-1133">Transmembrane helix</keyword>
<keyword evidence="2" id="KW-0201">Cytochrome c-type biogenesis</keyword>
<evidence type="ECO:0000256" key="5">
    <source>
        <dbReference type="ARBA" id="ARBA00023284"/>
    </source>
</evidence>
<keyword evidence="6" id="KW-0472">Membrane</keyword>
<keyword evidence="3" id="KW-0735">Signal-anchor</keyword>
<keyword evidence="4" id="KW-1015">Disulfide bond</keyword>
<dbReference type="EMBL" id="JARMAB010000027">
    <property type="protein sequence ID" value="MED1204920.1"/>
    <property type="molecule type" value="Genomic_DNA"/>
</dbReference>
<keyword evidence="9" id="KW-1185">Reference proteome</keyword>
<name>A0ABU6MK71_9BACI</name>
<keyword evidence="5" id="KW-0676">Redox-active center</keyword>
<evidence type="ECO:0000313" key="8">
    <source>
        <dbReference type="EMBL" id="MED1204920.1"/>
    </source>
</evidence>
<proteinExistence type="predicted"/>
<dbReference type="InterPro" id="IPR013766">
    <property type="entry name" value="Thioredoxin_domain"/>
</dbReference>
<dbReference type="Proteomes" id="UP001341444">
    <property type="component" value="Unassembled WGS sequence"/>
</dbReference>
<comment type="subcellular location">
    <subcellularLocation>
        <location evidence="1">Cell envelope</location>
    </subcellularLocation>
</comment>
<dbReference type="PANTHER" id="PTHR42852:SF6">
    <property type="entry name" value="THIOL:DISULFIDE INTERCHANGE PROTEIN DSBE"/>
    <property type="match status" value="1"/>
</dbReference>
<comment type="caution">
    <text evidence="8">The sequence shown here is derived from an EMBL/GenBank/DDBJ whole genome shotgun (WGS) entry which is preliminary data.</text>
</comment>
<keyword evidence="6" id="KW-0812">Transmembrane</keyword>
<evidence type="ECO:0000256" key="1">
    <source>
        <dbReference type="ARBA" id="ARBA00004196"/>
    </source>
</evidence>
<gene>
    <name evidence="8" type="primary">resA</name>
    <name evidence="8" type="ORF">P4T90_17890</name>
</gene>
<accession>A0ABU6MK71</accession>
<sequence>MTQIKQKRLVIRSLILLVLLGAVGYTLYSNLTKASQGEIHVGQTAPDFVLKDMNGKTHQLSHYRGKGVFLNFWGTWCDPCKREMPYMNDLYEEYHKKGVEILAVHVKDTRYLVENFIKQYGLQFPVMIDKDGDVQNEYGIDPLPESLLIGPDGRVKKIIIGNQNLKEKDFRSLFDSIKP</sequence>
<dbReference type="Pfam" id="PF00578">
    <property type="entry name" value="AhpC-TSA"/>
    <property type="match status" value="1"/>
</dbReference>
<evidence type="ECO:0000313" key="9">
    <source>
        <dbReference type="Proteomes" id="UP001341444"/>
    </source>
</evidence>
<dbReference type="SUPFAM" id="SSF52833">
    <property type="entry name" value="Thioredoxin-like"/>
    <property type="match status" value="1"/>
</dbReference>
<dbReference type="PROSITE" id="PS51352">
    <property type="entry name" value="THIOREDOXIN_2"/>
    <property type="match status" value="1"/>
</dbReference>
<reference evidence="8 9" key="1">
    <citation type="submission" date="2023-03" db="EMBL/GenBank/DDBJ databases">
        <title>Bacillus Genome Sequencing.</title>
        <authorList>
            <person name="Dunlap C."/>
        </authorList>
    </citation>
    <scope>NUCLEOTIDE SEQUENCE [LARGE SCALE GENOMIC DNA]</scope>
    <source>
        <strain evidence="8 9">B-23453</strain>
    </source>
</reference>
<evidence type="ECO:0000259" key="7">
    <source>
        <dbReference type="PROSITE" id="PS51352"/>
    </source>
</evidence>
<dbReference type="CDD" id="cd02966">
    <property type="entry name" value="TlpA_like_family"/>
    <property type="match status" value="1"/>
</dbReference>
<dbReference type="Gene3D" id="3.40.30.10">
    <property type="entry name" value="Glutaredoxin"/>
    <property type="match status" value="1"/>
</dbReference>
<dbReference type="RefSeq" id="WP_066262556.1">
    <property type="nucleotide sequence ID" value="NZ_JARMAB010000027.1"/>
</dbReference>
<dbReference type="NCBIfam" id="NF002854">
    <property type="entry name" value="PRK03147.1"/>
    <property type="match status" value="1"/>
</dbReference>
<dbReference type="InterPro" id="IPR036249">
    <property type="entry name" value="Thioredoxin-like_sf"/>
</dbReference>